<evidence type="ECO:0000313" key="5">
    <source>
        <dbReference type="Proteomes" id="UP001230005"/>
    </source>
</evidence>
<feature type="transmembrane region" description="Helical" evidence="2">
    <location>
        <begin position="296"/>
        <end position="314"/>
    </location>
</feature>
<keyword evidence="2" id="KW-1133">Transmembrane helix</keyword>
<gene>
    <name evidence="4" type="ORF">J2S74_002972</name>
</gene>
<feature type="region of interest" description="Disordered" evidence="1">
    <location>
        <begin position="692"/>
        <end position="741"/>
    </location>
</feature>
<keyword evidence="2" id="KW-0812">Transmembrane</keyword>
<feature type="compositionally biased region" description="Gly residues" evidence="1">
    <location>
        <begin position="370"/>
        <end position="384"/>
    </location>
</feature>
<feature type="chain" id="PRO_5046038699" evidence="3">
    <location>
        <begin position="27"/>
        <end position="741"/>
    </location>
</feature>
<evidence type="ECO:0000313" key="4">
    <source>
        <dbReference type="EMBL" id="MDQ0255590.1"/>
    </source>
</evidence>
<sequence>MKKKIILLSFVFLLLSQFTPMPVAFADFNENTELMGEEEMAVLEEAQDEADFTTGLWIGFLRSIMGINGISSINTLVFGNPYTIWGLGDGELVYGIFFEQEWNNAIRPVMMVFGGAFVAFITLSIMISTLKMGLRAYSPQSRADFWQDVQMWIIAAVFMATFPFIIEIIFGLNTAITHALRDAMIAQGNSPSSFSMIAAGGAGFQNSGLIVGSVLLWFAEWGLTVYLNIIYVMRKVVIMLLLMMLPLAGISLLYARTRSFFGTWLKELCGNIFLQSIHAMVIFGFAMLTNVGTASFMFKVGMIIMFIPVTGMISRWLNLGDSSTPLGQAATMMGAAGIGGAIMLSRRGLSMAKGGGKGANANSGASAGAGSSGGGDGGGGGGGFADDSGSTKIAEAAKGSTSNGWQRFKKVAGYSGAAAGASFGLAFGPMGMAMGGMAGNKIAQGAAQMPRNSIAGLKGVGQTLGSVKQHGGFKGMWNNLEARRQFGGNMGESLGLATGLPLNNAGRKMGQMMSGVSRNRVQNEVFGGKTLEDLQKTHPGQKVQWRQTNEGSAYYVDDGKGGKRISAMGAADNTLKQGETRKIDYEVPGGGTGFNKNEQGQYISSASQGKTAPIYGHKGDVLKKVPIGGNQGGGTQSIPKSQPQKTGSTDHLRRTSEAYIEGTDGRTYQDTRMDAKSVNPDDYFVHSIKGTDKRSTTDKGADALHNTSTKVKSLNKQVRDNVDSWSKSSPQIDYKRHKGII</sequence>
<feature type="region of interest" description="Disordered" evidence="1">
    <location>
        <begin position="362"/>
        <end position="386"/>
    </location>
</feature>
<feature type="signal peptide" evidence="3">
    <location>
        <begin position="1"/>
        <end position="26"/>
    </location>
</feature>
<organism evidence="4 5">
    <name type="scientific">Evansella vedderi</name>
    <dbReference type="NCBI Taxonomy" id="38282"/>
    <lineage>
        <taxon>Bacteria</taxon>
        <taxon>Bacillati</taxon>
        <taxon>Bacillota</taxon>
        <taxon>Bacilli</taxon>
        <taxon>Bacillales</taxon>
        <taxon>Bacillaceae</taxon>
        <taxon>Evansella</taxon>
    </lineage>
</organism>
<dbReference type="EMBL" id="JAUSUG010000011">
    <property type="protein sequence ID" value="MDQ0255590.1"/>
    <property type="molecule type" value="Genomic_DNA"/>
</dbReference>
<feature type="transmembrane region" description="Helical" evidence="2">
    <location>
        <begin position="109"/>
        <end position="130"/>
    </location>
</feature>
<dbReference type="RefSeq" id="WP_307326582.1">
    <property type="nucleotide sequence ID" value="NZ_JAUSUG010000011.1"/>
</dbReference>
<feature type="compositionally biased region" description="Polar residues" evidence="1">
    <location>
        <begin position="636"/>
        <end position="647"/>
    </location>
</feature>
<feature type="transmembrane region" description="Helical" evidence="2">
    <location>
        <begin position="326"/>
        <end position="344"/>
    </location>
</feature>
<dbReference type="Proteomes" id="UP001230005">
    <property type="component" value="Unassembled WGS sequence"/>
</dbReference>
<feature type="transmembrane region" description="Helical" evidence="2">
    <location>
        <begin position="231"/>
        <end position="252"/>
    </location>
</feature>
<accession>A0ABT9ZXC7</accession>
<comment type="caution">
    <text evidence="4">The sequence shown here is derived from an EMBL/GenBank/DDBJ whole genome shotgun (WGS) entry which is preliminary data.</text>
</comment>
<name>A0ABT9ZXC7_9BACI</name>
<proteinExistence type="predicted"/>
<keyword evidence="3" id="KW-0732">Signal</keyword>
<feature type="transmembrane region" description="Helical" evidence="2">
    <location>
        <begin position="151"/>
        <end position="176"/>
    </location>
</feature>
<feature type="compositionally biased region" description="Polar residues" evidence="1">
    <location>
        <begin position="705"/>
        <end position="716"/>
    </location>
</feature>
<feature type="transmembrane region" description="Helical" evidence="2">
    <location>
        <begin position="272"/>
        <end position="289"/>
    </location>
</feature>
<keyword evidence="5" id="KW-1185">Reference proteome</keyword>
<feature type="region of interest" description="Disordered" evidence="1">
    <location>
        <begin position="627"/>
        <end position="655"/>
    </location>
</feature>
<keyword evidence="2" id="KW-0472">Membrane</keyword>
<evidence type="ECO:0000256" key="3">
    <source>
        <dbReference type="SAM" id="SignalP"/>
    </source>
</evidence>
<feature type="compositionally biased region" description="Basic and acidic residues" evidence="1">
    <location>
        <begin position="692"/>
        <end position="702"/>
    </location>
</feature>
<evidence type="ECO:0000256" key="2">
    <source>
        <dbReference type="SAM" id="Phobius"/>
    </source>
</evidence>
<feature type="transmembrane region" description="Helical" evidence="2">
    <location>
        <begin position="196"/>
        <end position="219"/>
    </location>
</feature>
<evidence type="ECO:0000256" key="1">
    <source>
        <dbReference type="SAM" id="MobiDB-lite"/>
    </source>
</evidence>
<protein>
    <submittedName>
        <fullName evidence="4">Uncharacterized protein</fullName>
    </submittedName>
</protein>
<reference evidence="4 5" key="1">
    <citation type="submission" date="2023-07" db="EMBL/GenBank/DDBJ databases">
        <title>Genomic Encyclopedia of Type Strains, Phase IV (KMG-IV): sequencing the most valuable type-strain genomes for metagenomic binning, comparative biology and taxonomic classification.</title>
        <authorList>
            <person name="Goeker M."/>
        </authorList>
    </citation>
    <scope>NUCLEOTIDE SEQUENCE [LARGE SCALE GENOMIC DNA]</scope>
    <source>
        <strain evidence="4 5">DSM 9768</strain>
    </source>
</reference>